<feature type="compositionally biased region" description="Polar residues" evidence="9">
    <location>
        <begin position="493"/>
        <end position="503"/>
    </location>
</feature>
<comment type="pathway">
    <text evidence="1">Protein modification; protein sumoylation.</text>
</comment>
<dbReference type="GO" id="GO:0008270">
    <property type="term" value="F:zinc ion binding"/>
    <property type="evidence" value="ECO:0007669"/>
    <property type="project" value="UniProtKB-KW"/>
</dbReference>
<evidence type="ECO:0000256" key="9">
    <source>
        <dbReference type="SAM" id="MobiDB-lite"/>
    </source>
</evidence>
<evidence type="ECO:0000313" key="12">
    <source>
        <dbReference type="EMBL" id="CEQ38602.1"/>
    </source>
</evidence>
<name>A0A0D6EF15_SPOSA</name>
<dbReference type="InterPro" id="IPR013083">
    <property type="entry name" value="Znf_RING/FYVE/PHD"/>
</dbReference>
<reference evidence="13" key="1">
    <citation type="submission" date="2015-02" db="EMBL/GenBank/DDBJ databases">
        <authorList>
            <person name="Gon?alves P."/>
        </authorList>
    </citation>
    <scope>NUCLEOTIDE SEQUENCE [LARGE SCALE GENOMIC DNA]</scope>
</reference>
<protein>
    <submittedName>
        <fullName evidence="12">SPOSA6832_00039-mRNA-1:cds</fullName>
    </submittedName>
</protein>
<keyword evidence="7" id="KW-0862">Zinc</keyword>
<dbReference type="GO" id="GO:0061665">
    <property type="term" value="F:SUMO ligase activity"/>
    <property type="evidence" value="ECO:0007669"/>
    <property type="project" value="TreeGrafter"/>
</dbReference>
<dbReference type="PANTHER" id="PTHR10782">
    <property type="entry name" value="ZINC FINGER MIZ DOMAIN-CONTAINING PROTEIN"/>
    <property type="match status" value="1"/>
</dbReference>
<dbReference type="Pfam" id="PF02891">
    <property type="entry name" value="zf-MIZ"/>
    <property type="match status" value="1"/>
</dbReference>
<evidence type="ECO:0000256" key="2">
    <source>
        <dbReference type="ARBA" id="ARBA00005383"/>
    </source>
</evidence>
<evidence type="ECO:0000313" key="13">
    <source>
        <dbReference type="Proteomes" id="UP000243876"/>
    </source>
</evidence>
<accession>A0A0D6EF15</accession>
<organism evidence="12 13">
    <name type="scientific">Sporidiobolus salmonicolor</name>
    <name type="common">Yeast-like fungus</name>
    <name type="synonym">Sporobolomyces salmonicolor</name>
    <dbReference type="NCBI Taxonomy" id="5005"/>
    <lineage>
        <taxon>Eukaryota</taxon>
        <taxon>Fungi</taxon>
        <taxon>Dikarya</taxon>
        <taxon>Basidiomycota</taxon>
        <taxon>Pucciniomycotina</taxon>
        <taxon>Microbotryomycetes</taxon>
        <taxon>Sporidiobolales</taxon>
        <taxon>Sporidiobolaceae</taxon>
        <taxon>Sporobolomyces</taxon>
    </lineage>
</organism>
<feature type="compositionally biased region" description="Basic and acidic residues" evidence="9">
    <location>
        <begin position="474"/>
        <end position="483"/>
    </location>
</feature>
<dbReference type="GO" id="GO:0000785">
    <property type="term" value="C:chromatin"/>
    <property type="evidence" value="ECO:0007669"/>
    <property type="project" value="TreeGrafter"/>
</dbReference>
<dbReference type="InterPro" id="IPR038654">
    <property type="entry name" value="PINIT_sf"/>
</dbReference>
<dbReference type="InterPro" id="IPR023321">
    <property type="entry name" value="PINIT"/>
</dbReference>
<keyword evidence="4" id="KW-0479">Metal-binding</keyword>
<feature type="domain" description="PINIT" evidence="11">
    <location>
        <begin position="159"/>
        <end position="330"/>
    </location>
</feature>
<dbReference type="EMBL" id="CENE01000001">
    <property type="protein sequence ID" value="CEQ38602.1"/>
    <property type="molecule type" value="Genomic_DNA"/>
</dbReference>
<evidence type="ECO:0000256" key="1">
    <source>
        <dbReference type="ARBA" id="ARBA00004718"/>
    </source>
</evidence>
<keyword evidence="6" id="KW-0833">Ubl conjugation pathway</keyword>
<evidence type="ECO:0000256" key="6">
    <source>
        <dbReference type="ARBA" id="ARBA00022786"/>
    </source>
</evidence>
<dbReference type="AlphaFoldDB" id="A0A0D6EF15"/>
<dbReference type="Gene3D" id="3.30.40.10">
    <property type="entry name" value="Zinc/RING finger domain, C3HC4 (zinc finger)"/>
    <property type="match status" value="1"/>
</dbReference>
<dbReference type="PROSITE" id="PS51466">
    <property type="entry name" value="PINIT"/>
    <property type="match status" value="1"/>
</dbReference>
<keyword evidence="3" id="KW-0808">Transferase</keyword>
<evidence type="ECO:0000256" key="5">
    <source>
        <dbReference type="ARBA" id="ARBA00022771"/>
    </source>
</evidence>
<dbReference type="UniPathway" id="UPA00886"/>
<dbReference type="Proteomes" id="UP000243876">
    <property type="component" value="Unassembled WGS sequence"/>
</dbReference>
<dbReference type="PANTHER" id="PTHR10782:SF4">
    <property type="entry name" value="TONALLI, ISOFORM E"/>
    <property type="match status" value="1"/>
</dbReference>
<gene>
    <name evidence="12" type="primary">SPOSA6832_00039</name>
</gene>
<evidence type="ECO:0000259" key="11">
    <source>
        <dbReference type="PROSITE" id="PS51466"/>
    </source>
</evidence>
<feature type="region of interest" description="Disordered" evidence="9">
    <location>
        <begin position="275"/>
        <end position="297"/>
    </location>
</feature>
<sequence length="655" mass="69938">MSGNDYNEALRDLSYMTVDRLKYTIRQFNDRLGMGLRLSGLKNELYNRLKDEVVRLYTYDPAKFQQARRIISTVRTATASTYHSAPSYSYGGSASTSGRGTTTPAVGGAYGGYSGAYGAQPGSTSVSGALPPPRFGAFNGAASASTSAGGGAASGAAASGSASWQNQRVEDLPIKFRPSPFYYIHKTLTPAVTLAKAAQGDRKVASLEFALTEAQRNLLTRARESPSNPQYEVRLYCTSDANYNAGRVTASQFPAPIEFPATCEVKLNGQPVQANTKGIKKQPGTAPPVNLSSKKGVSVSTSPGSINKVDVIYVNTEKLYYLVAYFVEKTSVAKVVEKVKANKKKSKEEVIKSIVDLNSDDDVAAGSLGMSLKDPVRPLSLFLNPLETTGLTLSPVAQLSFCRIAVPIRSSLCNHVSCFDAETWFEMNEQTPTWQCPICSKTLKVEDIVVDGYFEDILNSCPSNVEAVTVEPDGSWRSDDNKHGTAPPRAPTVANSAANSNRGTPALGGGGSRVKREHSVGAEANDKGKGRATEESQAQAMTVLSSDDDDDDAAPLAKRPRLGGPGFANGTDYSASASPRHASEVLDLTLSDSDDDAAPPPAPPRSVAGLSAAMNHRQDSGGERKTVADVEADINAMHRKMSDQWGENWRERFGV</sequence>
<dbReference type="PROSITE" id="PS51044">
    <property type="entry name" value="ZF_SP_RING"/>
    <property type="match status" value="1"/>
</dbReference>
<dbReference type="OrthoDB" id="28127at2759"/>
<feature type="region of interest" description="Disordered" evidence="9">
    <location>
        <begin position="471"/>
        <end position="626"/>
    </location>
</feature>
<dbReference type="InterPro" id="IPR004181">
    <property type="entry name" value="Znf_MIZ"/>
</dbReference>
<dbReference type="Gene3D" id="2.60.120.780">
    <property type="entry name" value="PINIT domain"/>
    <property type="match status" value="1"/>
</dbReference>
<feature type="compositionally biased region" description="Basic and acidic residues" evidence="9">
    <location>
        <begin position="517"/>
        <end position="534"/>
    </location>
</feature>
<comment type="similarity">
    <text evidence="2">Belongs to the PIAS family.</text>
</comment>
<evidence type="ECO:0000256" key="8">
    <source>
        <dbReference type="PROSITE-ProRule" id="PRU00452"/>
    </source>
</evidence>
<feature type="compositionally biased region" description="Basic and acidic residues" evidence="9">
    <location>
        <begin position="616"/>
        <end position="626"/>
    </location>
</feature>
<evidence type="ECO:0000256" key="7">
    <source>
        <dbReference type="ARBA" id="ARBA00022833"/>
    </source>
</evidence>
<keyword evidence="13" id="KW-1185">Reference proteome</keyword>
<evidence type="ECO:0000256" key="4">
    <source>
        <dbReference type="ARBA" id="ARBA00022723"/>
    </source>
</evidence>
<dbReference type="GO" id="GO:0016925">
    <property type="term" value="P:protein sumoylation"/>
    <property type="evidence" value="ECO:0007669"/>
    <property type="project" value="UniProtKB-UniPathway"/>
</dbReference>
<evidence type="ECO:0000256" key="3">
    <source>
        <dbReference type="ARBA" id="ARBA00022679"/>
    </source>
</evidence>
<evidence type="ECO:0000259" key="10">
    <source>
        <dbReference type="PROSITE" id="PS51044"/>
    </source>
</evidence>
<dbReference type="Pfam" id="PF14324">
    <property type="entry name" value="PINIT"/>
    <property type="match status" value="1"/>
</dbReference>
<feature type="compositionally biased region" description="Polar residues" evidence="9">
    <location>
        <begin position="535"/>
        <end position="545"/>
    </location>
</feature>
<proteinExistence type="inferred from homology"/>
<feature type="domain" description="SP-RING-type" evidence="10">
    <location>
        <begin position="382"/>
        <end position="463"/>
    </location>
</feature>
<keyword evidence="5 8" id="KW-0863">Zinc-finger</keyword>